<dbReference type="InterPro" id="IPR009100">
    <property type="entry name" value="AcylCoA_DH/oxidase_NM_dom_sf"/>
</dbReference>
<dbReference type="PANTHER" id="PTHR43884">
    <property type="entry name" value="ACYL-COA DEHYDROGENASE"/>
    <property type="match status" value="1"/>
</dbReference>
<dbReference type="AlphaFoldDB" id="A0A382BE16"/>
<organism evidence="9">
    <name type="scientific">marine metagenome</name>
    <dbReference type="NCBI Taxonomy" id="408172"/>
    <lineage>
        <taxon>unclassified sequences</taxon>
        <taxon>metagenomes</taxon>
        <taxon>ecological metagenomes</taxon>
    </lineage>
</organism>
<gene>
    <name evidence="9" type="ORF">METZ01_LOCUS164919</name>
</gene>
<dbReference type="InterPro" id="IPR013786">
    <property type="entry name" value="AcylCoA_DH/ox_N"/>
</dbReference>
<evidence type="ECO:0000259" key="7">
    <source>
        <dbReference type="Pfam" id="PF02770"/>
    </source>
</evidence>
<dbReference type="SUPFAM" id="SSF47203">
    <property type="entry name" value="Acyl-CoA dehydrogenase C-terminal domain-like"/>
    <property type="match status" value="1"/>
</dbReference>
<dbReference type="CDD" id="cd00567">
    <property type="entry name" value="ACAD"/>
    <property type="match status" value="1"/>
</dbReference>
<evidence type="ECO:0000256" key="5">
    <source>
        <dbReference type="ARBA" id="ARBA00023002"/>
    </source>
</evidence>
<evidence type="ECO:0000313" key="9">
    <source>
        <dbReference type="EMBL" id="SVB12065.1"/>
    </source>
</evidence>
<dbReference type="Gene3D" id="1.20.140.10">
    <property type="entry name" value="Butyryl-CoA Dehydrogenase, subunit A, domain 3"/>
    <property type="match status" value="1"/>
</dbReference>
<feature type="domain" description="Acyl-CoA dehydrogenase/oxidase C-terminal" evidence="6">
    <location>
        <begin position="233"/>
        <end position="371"/>
    </location>
</feature>
<dbReference type="PANTHER" id="PTHR43884:SF20">
    <property type="entry name" value="ACYL-COA DEHYDROGENASE FADE28"/>
    <property type="match status" value="1"/>
</dbReference>
<reference evidence="9" key="1">
    <citation type="submission" date="2018-05" db="EMBL/GenBank/DDBJ databases">
        <authorList>
            <person name="Lanie J.A."/>
            <person name="Ng W.-L."/>
            <person name="Kazmierczak K.M."/>
            <person name="Andrzejewski T.M."/>
            <person name="Davidsen T.M."/>
            <person name="Wayne K.J."/>
            <person name="Tettelin H."/>
            <person name="Glass J.I."/>
            <person name="Rusch D."/>
            <person name="Podicherti R."/>
            <person name="Tsui H.-C.T."/>
            <person name="Winkler M.E."/>
        </authorList>
    </citation>
    <scope>NUCLEOTIDE SEQUENCE</scope>
</reference>
<name>A0A382BE16_9ZZZZ</name>
<evidence type="ECO:0000259" key="8">
    <source>
        <dbReference type="Pfam" id="PF02771"/>
    </source>
</evidence>
<comment type="similarity">
    <text evidence="2">Belongs to the acyl-CoA dehydrogenase family.</text>
</comment>
<feature type="non-terminal residue" evidence="9">
    <location>
        <position position="372"/>
    </location>
</feature>
<dbReference type="InterPro" id="IPR046373">
    <property type="entry name" value="Acyl-CoA_Oxase/DH_mid-dom_sf"/>
</dbReference>
<dbReference type="Gene3D" id="1.10.540.10">
    <property type="entry name" value="Acyl-CoA dehydrogenase/oxidase, N-terminal domain"/>
    <property type="match status" value="1"/>
</dbReference>
<dbReference type="Pfam" id="PF02770">
    <property type="entry name" value="Acyl-CoA_dh_M"/>
    <property type="match status" value="1"/>
</dbReference>
<evidence type="ECO:0000256" key="1">
    <source>
        <dbReference type="ARBA" id="ARBA00001974"/>
    </source>
</evidence>
<evidence type="ECO:0000256" key="4">
    <source>
        <dbReference type="ARBA" id="ARBA00022827"/>
    </source>
</evidence>
<sequence>MSFSFTDEHIEFRSVLRRFLTEKSPTAEVRRLMETDDGYDPEVWRALSQELGLTALHIPEDYGGQGFGAVELAIALEEMGRALLCAPYFSSIVLAATAVIYGANEDQKRALLPPIAAGEIRAALAFTEENGRWEADTMETEATPVGDAFELNGVKSFVLDGHTAQQILVFARDPGTSGSDGLSLFLTSSDAAGLQRQLLKSMDSTRKLARLEFKGVKAILLGEQGAAAMPFAKTLDLAVACLANEMVGGAEALREQALDYAQMRMQFGRAIASFQTMKHKQADMLIDVELAKSAAYYAAAAVEEKPDELPAVASLAKAGASEAYLQTAIHTIQIHGGIGFTWDNDTHLWFKRAKSSQVFLGDANFHRERMLR</sequence>
<dbReference type="Pfam" id="PF00441">
    <property type="entry name" value="Acyl-CoA_dh_1"/>
    <property type="match status" value="1"/>
</dbReference>
<dbReference type="SUPFAM" id="SSF56645">
    <property type="entry name" value="Acyl-CoA dehydrogenase NM domain-like"/>
    <property type="match status" value="1"/>
</dbReference>
<comment type="cofactor">
    <cofactor evidence="1">
        <name>FAD</name>
        <dbReference type="ChEBI" id="CHEBI:57692"/>
    </cofactor>
</comment>
<dbReference type="InterPro" id="IPR037069">
    <property type="entry name" value="AcylCoA_DH/ox_N_sf"/>
</dbReference>
<dbReference type="InterPro" id="IPR006091">
    <property type="entry name" value="Acyl-CoA_Oxase/DH_mid-dom"/>
</dbReference>
<dbReference type="GO" id="GO:0050660">
    <property type="term" value="F:flavin adenine dinucleotide binding"/>
    <property type="evidence" value="ECO:0007669"/>
    <property type="project" value="InterPro"/>
</dbReference>
<proteinExistence type="inferred from homology"/>
<dbReference type="EMBL" id="UINC01029404">
    <property type="protein sequence ID" value="SVB12065.1"/>
    <property type="molecule type" value="Genomic_DNA"/>
</dbReference>
<evidence type="ECO:0000256" key="3">
    <source>
        <dbReference type="ARBA" id="ARBA00022630"/>
    </source>
</evidence>
<keyword evidence="4" id="KW-0274">FAD</keyword>
<keyword evidence="5" id="KW-0560">Oxidoreductase</keyword>
<evidence type="ECO:0008006" key="10">
    <source>
        <dbReference type="Google" id="ProtNLM"/>
    </source>
</evidence>
<dbReference type="InterPro" id="IPR036250">
    <property type="entry name" value="AcylCo_DH-like_C"/>
</dbReference>
<protein>
    <recommendedName>
        <fullName evidence="10">Acyl-CoA dehydrogenase</fullName>
    </recommendedName>
</protein>
<accession>A0A382BE16</accession>
<dbReference type="Gene3D" id="2.40.110.10">
    <property type="entry name" value="Butyryl-CoA Dehydrogenase, subunit A, domain 2"/>
    <property type="match status" value="1"/>
</dbReference>
<feature type="domain" description="Acyl-CoA dehydrogenase/oxidase N-terminal" evidence="8">
    <location>
        <begin position="6"/>
        <end position="119"/>
    </location>
</feature>
<feature type="domain" description="Acyl-CoA oxidase/dehydrogenase middle" evidence="7">
    <location>
        <begin position="123"/>
        <end position="215"/>
    </location>
</feature>
<dbReference type="GO" id="GO:0003995">
    <property type="term" value="F:acyl-CoA dehydrogenase activity"/>
    <property type="evidence" value="ECO:0007669"/>
    <property type="project" value="TreeGrafter"/>
</dbReference>
<evidence type="ECO:0000259" key="6">
    <source>
        <dbReference type="Pfam" id="PF00441"/>
    </source>
</evidence>
<keyword evidence="3" id="KW-0285">Flavoprotein</keyword>
<dbReference type="Pfam" id="PF02771">
    <property type="entry name" value="Acyl-CoA_dh_N"/>
    <property type="match status" value="1"/>
</dbReference>
<dbReference type="InterPro" id="IPR009075">
    <property type="entry name" value="AcylCo_DH/oxidase_C"/>
</dbReference>
<evidence type="ECO:0000256" key="2">
    <source>
        <dbReference type="ARBA" id="ARBA00009347"/>
    </source>
</evidence>